<dbReference type="EMBL" id="CAJVPV010044293">
    <property type="protein sequence ID" value="CAG8767221.1"/>
    <property type="molecule type" value="Genomic_DNA"/>
</dbReference>
<evidence type="ECO:0000313" key="3">
    <source>
        <dbReference type="Proteomes" id="UP000789342"/>
    </source>
</evidence>
<dbReference type="OrthoDB" id="20886at2759"/>
<feature type="compositionally biased region" description="Basic and acidic residues" evidence="1">
    <location>
        <begin position="183"/>
        <end position="193"/>
    </location>
</feature>
<gene>
    <name evidence="2" type="ORF">AMORRO_LOCUS16362</name>
</gene>
<reference evidence="2" key="1">
    <citation type="submission" date="2021-06" db="EMBL/GenBank/DDBJ databases">
        <authorList>
            <person name="Kallberg Y."/>
            <person name="Tangrot J."/>
            <person name="Rosling A."/>
        </authorList>
    </citation>
    <scope>NUCLEOTIDE SEQUENCE</scope>
    <source>
        <strain evidence="2">CL551</strain>
    </source>
</reference>
<feature type="compositionally biased region" description="Low complexity" evidence="1">
    <location>
        <begin position="114"/>
        <end position="125"/>
    </location>
</feature>
<organism evidence="2 3">
    <name type="scientific">Acaulospora morrowiae</name>
    <dbReference type="NCBI Taxonomy" id="94023"/>
    <lineage>
        <taxon>Eukaryota</taxon>
        <taxon>Fungi</taxon>
        <taxon>Fungi incertae sedis</taxon>
        <taxon>Mucoromycota</taxon>
        <taxon>Glomeromycotina</taxon>
        <taxon>Glomeromycetes</taxon>
        <taxon>Diversisporales</taxon>
        <taxon>Acaulosporaceae</taxon>
        <taxon>Acaulospora</taxon>
    </lineage>
</organism>
<proteinExistence type="predicted"/>
<accession>A0A9N9J8F6</accession>
<comment type="caution">
    <text evidence="2">The sequence shown here is derived from an EMBL/GenBank/DDBJ whole genome shotgun (WGS) entry which is preliminary data.</text>
</comment>
<feature type="compositionally biased region" description="Basic and acidic residues" evidence="1">
    <location>
        <begin position="48"/>
        <end position="61"/>
    </location>
</feature>
<keyword evidence="3" id="KW-1185">Reference proteome</keyword>
<feature type="compositionally biased region" description="Basic and acidic residues" evidence="1">
    <location>
        <begin position="149"/>
        <end position="171"/>
    </location>
</feature>
<dbReference type="Proteomes" id="UP000789342">
    <property type="component" value="Unassembled WGS sequence"/>
</dbReference>
<feature type="non-terminal residue" evidence="2">
    <location>
        <position position="193"/>
    </location>
</feature>
<evidence type="ECO:0000313" key="2">
    <source>
        <dbReference type="EMBL" id="CAG8767221.1"/>
    </source>
</evidence>
<protein>
    <submittedName>
        <fullName evidence="2">15994_t:CDS:1</fullName>
    </submittedName>
</protein>
<feature type="region of interest" description="Disordered" evidence="1">
    <location>
        <begin position="1"/>
        <end position="193"/>
    </location>
</feature>
<dbReference type="AlphaFoldDB" id="A0A9N9J8F6"/>
<feature type="compositionally biased region" description="Basic and acidic residues" evidence="1">
    <location>
        <begin position="1"/>
        <end position="10"/>
    </location>
</feature>
<sequence length="193" mass="21077">MGRTLDKQSDNQEIFIPGSAFSLDKDSRTHSNGQINTDNETEVIKLSSAEKTEQVRPERNGVKSKTPWKSNTEGEANGTVIKESNGSTINAHDESPDNKTLEKSDSPVSTPNDSSEISSLSESPSALQDDPKTKTSTTPAAGITSEDEASSRMDTTDNSRRSKKRRWDDRGQTGNDDDSNMSDVHRLEGMILS</sequence>
<evidence type="ECO:0000256" key="1">
    <source>
        <dbReference type="SAM" id="MobiDB-lite"/>
    </source>
</evidence>
<feature type="compositionally biased region" description="Basic and acidic residues" evidence="1">
    <location>
        <begin position="91"/>
        <end position="105"/>
    </location>
</feature>
<name>A0A9N9J8F6_9GLOM</name>